<comment type="catalytic activity">
    <reaction evidence="1">
        <text>[protein]-peptidylproline (omega=180) = [protein]-peptidylproline (omega=0)</text>
        <dbReference type="Rhea" id="RHEA:16237"/>
        <dbReference type="Rhea" id="RHEA-COMP:10747"/>
        <dbReference type="Rhea" id="RHEA-COMP:10748"/>
        <dbReference type="ChEBI" id="CHEBI:83833"/>
        <dbReference type="ChEBI" id="CHEBI:83834"/>
        <dbReference type="EC" id="5.2.1.8"/>
    </reaction>
</comment>
<dbReference type="PANTHER" id="PTHR47245">
    <property type="entry name" value="PEPTIDYLPROLYL ISOMERASE"/>
    <property type="match status" value="1"/>
</dbReference>
<comment type="caution">
    <text evidence="9">The sequence shown here is derived from an EMBL/GenBank/DDBJ whole genome shotgun (WGS) entry which is preliminary data.</text>
</comment>
<dbReference type="STRING" id="320771.Cflav_PD1553"/>
<keyword evidence="5 6" id="KW-0413">Isomerase</keyword>
<dbReference type="InterPro" id="IPR027304">
    <property type="entry name" value="Trigger_fact/SurA_dom_sf"/>
</dbReference>
<evidence type="ECO:0000256" key="4">
    <source>
        <dbReference type="ARBA" id="ARBA00023110"/>
    </source>
</evidence>
<dbReference type="SUPFAM" id="SSF54534">
    <property type="entry name" value="FKBP-like"/>
    <property type="match status" value="1"/>
</dbReference>
<evidence type="ECO:0000313" key="9">
    <source>
        <dbReference type="EMBL" id="EEF58652.1"/>
    </source>
</evidence>
<evidence type="ECO:0000256" key="2">
    <source>
        <dbReference type="ARBA" id="ARBA00013194"/>
    </source>
</evidence>
<evidence type="ECO:0000259" key="8">
    <source>
        <dbReference type="PROSITE" id="PS50198"/>
    </source>
</evidence>
<evidence type="ECO:0000256" key="1">
    <source>
        <dbReference type="ARBA" id="ARBA00000971"/>
    </source>
</evidence>
<dbReference type="SUPFAM" id="SSF109998">
    <property type="entry name" value="Triger factor/SurA peptide-binding domain-like"/>
    <property type="match status" value="1"/>
</dbReference>
<evidence type="ECO:0000313" key="10">
    <source>
        <dbReference type="Proteomes" id="UP000003688"/>
    </source>
</evidence>
<feature type="coiled-coil region" evidence="7">
    <location>
        <begin position="159"/>
        <end position="186"/>
    </location>
</feature>
<keyword evidence="10" id="KW-1185">Reference proteome</keyword>
<gene>
    <name evidence="9" type="ORF">Cflav_PD1553</name>
</gene>
<dbReference type="Proteomes" id="UP000003688">
    <property type="component" value="Unassembled WGS sequence"/>
</dbReference>
<dbReference type="Gene3D" id="1.10.4030.10">
    <property type="entry name" value="Porin chaperone SurA, peptide-binding domain"/>
    <property type="match status" value="1"/>
</dbReference>
<protein>
    <recommendedName>
        <fullName evidence="2">peptidylprolyl isomerase</fullName>
        <ecNumber evidence="2">5.2.1.8</ecNumber>
    </recommendedName>
</protein>
<dbReference type="InterPro" id="IPR000297">
    <property type="entry name" value="PPIase_PpiC"/>
</dbReference>
<evidence type="ECO:0000256" key="6">
    <source>
        <dbReference type="PROSITE-ProRule" id="PRU00278"/>
    </source>
</evidence>
<dbReference type="PANTHER" id="PTHR47245:SF1">
    <property type="entry name" value="FOLDASE PROTEIN PRSA"/>
    <property type="match status" value="1"/>
</dbReference>
<evidence type="ECO:0000256" key="3">
    <source>
        <dbReference type="ARBA" id="ARBA00022729"/>
    </source>
</evidence>
<dbReference type="AlphaFoldDB" id="B9XN99"/>
<keyword evidence="4 6" id="KW-0697">Rotamase</keyword>
<dbReference type="Gene3D" id="3.10.50.40">
    <property type="match status" value="1"/>
</dbReference>
<proteinExistence type="predicted"/>
<evidence type="ECO:0000256" key="5">
    <source>
        <dbReference type="ARBA" id="ARBA00023235"/>
    </source>
</evidence>
<feature type="domain" description="PpiC" evidence="8">
    <location>
        <begin position="145"/>
        <end position="256"/>
    </location>
</feature>
<name>B9XN99_PEDPL</name>
<organism evidence="9 10">
    <name type="scientific">Pedosphaera parvula (strain Ellin514)</name>
    <dbReference type="NCBI Taxonomy" id="320771"/>
    <lineage>
        <taxon>Bacteria</taxon>
        <taxon>Pseudomonadati</taxon>
        <taxon>Verrucomicrobiota</taxon>
        <taxon>Pedosphaerae</taxon>
        <taxon>Pedosphaerales</taxon>
        <taxon>Pedosphaeraceae</taxon>
        <taxon>Pedosphaera</taxon>
    </lineage>
</organism>
<dbReference type="EC" id="5.2.1.8" evidence="2"/>
<dbReference type="InterPro" id="IPR046357">
    <property type="entry name" value="PPIase_dom_sf"/>
</dbReference>
<dbReference type="PROSITE" id="PS50198">
    <property type="entry name" value="PPIC_PPIASE_2"/>
    <property type="match status" value="1"/>
</dbReference>
<accession>B9XN99</accession>
<evidence type="ECO:0000256" key="7">
    <source>
        <dbReference type="SAM" id="Coils"/>
    </source>
</evidence>
<dbReference type="PROSITE" id="PS51257">
    <property type="entry name" value="PROKAR_LIPOPROTEIN"/>
    <property type="match status" value="1"/>
</dbReference>
<dbReference type="EMBL" id="ABOX02000039">
    <property type="protein sequence ID" value="EEF58652.1"/>
    <property type="molecule type" value="Genomic_DNA"/>
</dbReference>
<dbReference type="GO" id="GO:0003755">
    <property type="term" value="F:peptidyl-prolyl cis-trans isomerase activity"/>
    <property type="evidence" value="ECO:0007669"/>
    <property type="project" value="UniProtKB-KW"/>
</dbReference>
<reference evidence="9 10" key="1">
    <citation type="journal article" date="2011" name="J. Bacteriol.">
        <title>Genome sequence of 'Pedosphaera parvula' Ellin514, an aerobic Verrucomicrobial isolate from pasture soil.</title>
        <authorList>
            <person name="Kant R."/>
            <person name="van Passel M.W."/>
            <person name="Sangwan P."/>
            <person name="Palva A."/>
            <person name="Lucas S."/>
            <person name="Copeland A."/>
            <person name="Lapidus A."/>
            <person name="Glavina Del Rio T."/>
            <person name="Dalin E."/>
            <person name="Tice H."/>
            <person name="Bruce D."/>
            <person name="Goodwin L."/>
            <person name="Pitluck S."/>
            <person name="Chertkov O."/>
            <person name="Larimer F.W."/>
            <person name="Land M.L."/>
            <person name="Hauser L."/>
            <person name="Brettin T.S."/>
            <person name="Detter J.C."/>
            <person name="Han S."/>
            <person name="de Vos W.M."/>
            <person name="Janssen P.H."/>
            <person name="Smidt H."/>
        </authorList>
    </citation>
    <scope>NUCLEOTIDE SEQUENCE [LARGE SCALE GENOMIC DNA]</scope>
    <source>
        <strain evidence="9 10">Ellin514</strain>
    </source>
</reference>
<keyword evidence="3" id="KW-0732">Signal</keyword>
<sequence precursor="true">MKMSSQRIIANRCRVAVIISLLAMLPLFAGCSKKVVVNSPVLAKVGSREITTADFEQEVQWRIKTQRSLPDKQALLQEMILHELNLQKAKVAGLENDAEVRRTYEDVLVARVKETQLTSRLEAVKVSADEIRAAYDRDIAKYTRPAKAKLALIYIKANSKLSAEKIAELEGRMHEAQKQAHTLATATPGFGRIAVDFSDDQPSRYQGGDVGWYDEGLVEYRWPKEVVAAGFALKAKGEISDVIKTADGFYLVMKLDLRDQVITPLEQAQASIERRLLSEKRRQLEETFVREMRAFAPVQTDSDALAKVQYPTTTVAKAGESLPPALARP</sequence>
<dbReference type="Pfam" id="PF00639">
    <property type="entry name" value="Rotamase"/>
    <property type="match status" value="1"/>
</dbReference>
<keyword evidence="7" id="KW-0175">Coiled coil</keyword>
<dbReference type="InterPro" id="IPR050245">
    <property type="entry name" value="PrsA_foldase"/>
</dbReference>